<organism evidence="1">
    <name type="scientific">bioreactor metagenome</name>
    <dbReference type="NCBI Taxonomy" id="1076179"/>
    <lineage>
        <taxon>unclassified sequences</taxon>
        <taxon>metagenomes</taxon>
        <taxon>ecological metagenomes</taxon>
    </lineage>
</organism>
<comment type="caution">
    <text evidence="1">The sequence shown here is derived from an EMBL/GenBank/DDBJ whole genome shotgun (WGS) entry which is preliminary data.</text>
</comment>
<name>A0A645EEP9_9ZZZZ</name>
<evidence type="ECO:0000313" key="1">
    <source>
        <dbReference type="EMBL" id="MPN00488.1"/>
    </source>
</evidence>
<sequence>MVLEEAVGLLAPVVLDVDHGDLLGLGGHDVGVGHLVDVLGDGRAPHVVTGLRERG</sequence>
<protein>
    <submittedName>
        <fullName evidence="1">Uncharacterized protein</fullName>
    </submittedName>
</protein>
<reference evidence="1" key="1">
    <citation type="submission" date="2019-08" db="EMBL/GenBank/DDBJ databases">
        <authorList>
            <person name="Kucharzyk K."/>
            <person name="Murdoch R.W."/>
            <person name="Higgins S."/>
            <person name="Loffler F."/>
        </authorList>
    </citation>
    <scope>NUCLEOTIDE SEQUENCE</scope>
</reference>
<dbReference type="AlphaFoldDB" id="A0A645EEP9"/>
<accession>A0A645EEP9</accession>
<dbReference type="EMBL" id="VSSQ01046530">
    <property type="protein sequence ID" value="MPN00488.1"/>
    <property type="molecule type" value="Genomic_DNA"/>
</dbReference>
<gene>
    <name evidence="1" type="ORF">SDC9_147683</name>
</gene>
<proteinExistence type="predicted"/>